<dbReference type="EMBL" id="JABBJJ010000181">
    <property type="protein sequence ID" value="NMO19392.1"/>
    <property type="molecule type" value="Genomic_DNA"/>
</dbReference>
<sequence>MLKAELHNKLPDDTRVALDRLEDLLTSNLLGSLTYLPAEHVLLPWLRLARAYPTHNTEALVPDGVLGARVLFWPRAGTREADALVLLRLESRTEAILVECKYESGKSNAAIVEDSSGKAQGDQLVDYWRALASGNIRPSRADTSATVIRGVKLVYVTAHGTMPIADLDESWKRLTGEEPSLARFYWLSWRDLHSLVTQEPPTPTDESQRNLRRDIAALLERKSLLRFRGFDSLASRLPPVSATPAWREHWSLPPLPFLPPLPLLAERGLNTSNEDER</sequence>
<name>A0A848LP11_9BACT</name>
<accession>A0A848LP11</accession>
<evidence type="ECO:0000313" key="2">
    <source>
        <dbReference type="Proteomes" id="UP000518300"/>
    </source>
</evidence>
<dbReference type="RefSeq" id="WP_169348642.1">
    <property type="nucleotide sequence ID" value="NZ_JABBJJ010000181.1"/>
</dbReference>
<gene>
    <name evidence="1" type="ORF">HG543_31645</name>
</gene>
<reference evidence="1 2" key="1">
    <citation type="submission" date="2020-04" db="EMBL/GenBank/DDBJ databases">
        <title>Draft genome of Pyxidicoccus fallax type strain.</title>
        <authorList>
            <person name="Whitworth D.E."/>
        </authorList>
    </citation>
    <scope>NUCLEOTIDE SEQUENCE [LARGE SCALE GENOMIC DNA]</scope>
    <source>
        <strain evidence="1 2">DSM 14698</strain>
    </source>
</reference>
<proteinExistence type="predicted"/>
<evidence type="ECO:0000313" key="1">
    <source>
        <dbReference type="EMBL" id="NMO19392.1"/>
    </source>
</evidence>
<protein>
    <submittedName>
        <fullName evidence="1">Uncharacterized protein</fullName>
    </submittedName>
</protein>
<keyword evidence="2" id="KW-1185">Reference proteome</keyword>
<organism evidence="1 2">
    <name type="scientific">Pyxidicoccus fallax</name>
    <dbReference type="NCBI Taxonomy" id="394095"/>
    <lineage>
        <taxon>Bacteria</taxon>
        <taxon>Pseudomonadati</taxon>
        <taxon>Myxococcota</taxon>
        <taxon>Myxococcia</taxon>
        <taxon>Myxococcales</taxon>
        <taxon>Cystobacterineae</taxon>
        <taxon>Myxococcaceae</taxon>
        <taxon>Pyxidicoccus</taxon>
    </lineage>
</organism>
<dbReference type="Proteomes" id="UP000518300">
    <property type="component" value="Unassembled WGS sequence"/>
</dbReference>
<dbReference type="AlphaFoldDB" id="A0A848LP11"/>
<comment type="caution">
    <text evidence="1">The sequence shown here is derived from an EMBL/GenBank/DDBJ whole genome shotgun (WGS) entry which is preliminary data.</text>
</comment>